<dbReference type="RefSeq" id="WP_015830481.1">
    <property type="nucleotide sequence ID" value="NC_012969.1"/>
</dbReference>
<reference evidence="2 3" key="2">
    <citation type="journal article" date="2011" name="J. Bacteriol.">
        <title>Genomes of three methylotrophs from a single niche uncover genetic and metabolic divergence of Methylophilaceae.</title>
        <authorList>
            <person name="Lapidus A."/>
            <person name="Clum A."/>
            <person name="Labutti K."/>
            <person name="Kaluzhnaya M.G."/>
            <person name="Lim S."/>
            <person name="Beck D.A."/>
            <person name="Glavina Del Rio T."/>
            <person name="Nolan M."/>
            <person name="Mavromatis K."/>
            <person name="Huntemann M."/>
            <person name="Lucas S."/>
            <person name="Lidstrom M.E."/>
            <person name="Ivanova N."/>
            <person name="Chistoserdova L."/>
        </authorList>
    </citation>
    <scope>NUCLEOTIDE SEQUENCE [LARGE SCALE GENOMIC DNA]</scope>
    <source>
        <strain evidence="2 3">SIP3-4</strain>
    </source>
</reference>
<dbReference type="InterPro" id="IPR029002">
    <property type="entry name" value="PLPC/GPLD1"/>
</dbReference>
<dbReference type="STRING" id="582744.Msip34_1867"/>
<dbReference type="EMBL" id="CP001674">
    <property type="protein sequence ID" value="ACT51109.1"/>
    <property type="molecule type" value="Genomic_DNA"/>
</dbReference>
<dbReference type="Proteomes" id="UP000002743">
    <property type="component" value="Chromosome"/>
</dbReference>
<organism evidence="2 3">
    <name type="scientific">Methylovorus glucosotrophus (strain SIP3-4)</name>
    <dbReference type="NCBI Taxonomy" id="582744"/>
    <lineage>
        <taxon>Bacteria</taxon>
        <taxon>Pseudomonadati</taxon>
        <taxon>Pseudomonadota</taxon>
        <taxon>Betaproteobacteria</taxon>
        <taxon>Nitrosomonadales</taxon>
        <taxon>Methylophilaceae</taxon>
        <taxon>Methylovorus</taxon>
    </lineage>
</organism>
<reference evidence="3" key="1">
    <citation type="submission" date="2009-07" db="EMBL/GenBank/DDBJ databases">
        <title>Complete sequence of chromosome of Methylovorus sp. SIP3-4.</title>
        <authorList>
            <person name="Lucas S."/>
            <person name="Copeland A."/>
            <person name="Lapidus A."/>
            <person name="Glavina del Rio T."/>
            <person name="Tice H."/>
            <person name="Bruce D."/>
            <person name="Goodwin L."/>
            <person name="Pitluck S."/>
            <person name="Clum A."/>
            <person name="Larimer F."/>
            <person name="Land M."/>
            <person name="Hauser L."/>
            <person name="Kyrpides N."/>
            <person name="Mikhailova N."/>
            <person name="Kayluzhnaya M."/>
            <person name="Chistoserdova L."/>
        </authorList>
    </citation>
    <scope>NUCLEOTIDE SEQUENCE [LARGE SCALE GENOMIC DNA]</scope>
    <source>
        <strain evidence="3">SIP3-4</strain>
    </source>
</reference>
<dbReference type="OrthoDB" id="8535324at2"/>
<dbReference type="KEGG" id="mei:Msip34_1867"/>
<sequence length="282" mass="32297" precursor="true">MKRHANLGKVFWLLPLVLQSQDANAWGLVTHLYFAHSLLWAMPLLDPRLRQAIQRFPELVMAGACLPDLSLVSPTFRETHQWQHAYGLLSRARTDEETAMAIGYASHLYVDVIAHNHFVPAHEAMWMENSMMTHIASEWAMDAHLAPLMAHTPGKLLDCHANALAAFISPSFGCEPQHTEKALRRLGKADRLLRFSRLPGMIYRSMRMLDRRVFKHFVYYIAKTQTAIQDIHIVLQGIQPHWEAELRHLDAAQLNAWRAACRQHLEHLHPAPITYFSKLAGD</sequence>
<evidence type="ECO:0000313" key="3">
    <source>
        <dbReference type="Proteomes" id="UP000002743"/>
    </source>
</evidence>
<feature type="domain" description="Phospholipase C/D" evidence="1">
    <location>
        <begin position="30"/>
        <end position="145"/>
    </location>
</feature>
<keyword evidence="3" id="KW-1185">Reference proteome</keyword>
<name>C6X6W6_METGS</name>
<dbReference type="HOGENOM" id="CLU_986588_0_0_4"/>
<evidence type="ECO:0000313" key="2">
    <source>
        <dbReference type="EMBL" id="ACT51109.1"/>
    </source>
</evidence>
<accession>C6X6W6</accession>
<protein>
    <recommendedName>
        <fullName evidence="1">Phospholipase C/D domain-containing protein</fullName>
    </recommendedName>
</protein>
<evidence type="ECO:0000259" key="1">
    <source>
        <dbReference type="Pfam" id="PF00882"/>
    </source>
</evidence>
<dbReference type="eggNOG" id="ENOG50307GH">
    <property type="taxonomic scope" value="Bacteria"/>
</dbReference>
<proteinExistence type="predicted"/>
<gene>
    <name evidence="2" type="ordered locus">Msip34_1867</name>
</gene>
<dbReference type="AlphaFoldDB" id="C6X6W6"/>
<dbReference type="Pfam" id="PF00882">
    <property type="entry name" value="Zn_dep_PLPC"/>
    <property type="match status" value="1"/>
</dbReference>